<evidence type="ECO:0000256" key="1">
    <source>
        <dbReference type="SAM" id="SignalP"/>
    </source>
</evidence>
<reference evidence="2 3" key="1">
    <citation type="submission" date="2021-02" db="EMBL/GenBank/DDBJ databases">
        <title>Genome assembly of Pseudopithomyces chartarum.</title>
        <authorList>
            <person name="Jauregui R."/>
            <person name="Singh J."/>
            <person name="Voisey C."/>
        </authorList>
    </citation>
    <scope>NUCLEOTIDE SEQUENCE [LARGE SCALE GENOMIC DNA]</scope>
    <source>
        <strain evidence="2 3">AGR01</strain>
    </source>
</reference>
<comment type="caution">
    <text evidence="2">The sequence shown here is derived from an EMBL/GenBank/DDBJ whole genome shotgun (WGS) entry which is preliminary data.</text>
</comment>
<dbReference type="Proteomes" id="UP001280581">
    <property type="component" value="Unassembled WGS sequence"/>
</dbReference>
<dbReference type="EMBL" id="WVTA01000003">
    <property type="protein sequence ID" value="KAK3215356.1"/>
    <property type="molecule type" value="Genomic_DNA"/>
</dbReference>
<proteinExistence type="predicted"/>
<gene>
    <name evidence="2" type="ORF">GRF29_19g3010196</name>
</gene>
<feature type="signal peptide" evidence="1">
    <location>
        <begin position="1"/>
        <end position="18"/>
    </location>
</feature>
<organism evidence="2 3">
    <name type="scientific">Pseudopithomyces chartarum</name>
    <dbReference type="NCBI Taxonomy" id="1892770"/>
    <lineage>
        <taxon>Eukaryota</taxon>
        <taxon>Fungi</taxon>
        <taxon>Dikarya</taxon>
        <taxon>Ascomycota</taxon>
        <taxon>Pezizomycotina</taxon>
        <taxon>Dothideomycetes</taxon>
        <taxon>Pleosporomycetidae</taxon>
        <taxon>Pleosporales</taxon>
        <taxon>Massarineae</taxon>
        <taxon>Didymosphaeriaceae</taxon>
        <taxon>Pseudopithomyces</taxon>
    </lineage>
</organism>
<feature type="chain" id="PRO_5042811953" evidence="1">
    <location>
        <begin position="19"/>
        <end position="122"/>
    </location>
</feature>
<protein>
    <submittedName>
        <fullName evidence="2">Uncharacterized protein</fullName>
    </submittedName>
</protein>
<accession>A0AAN6M6U6</accession>
<name>A0AAN6M6U6_9PLEO</name>
<evidence type="ECO:0000313" key="2">
    <source>
        <dbReference type="EMBL" id="KAK3215356.1"/>
    </source>
</evidence>
<dbReference type="AlphaFoldDB" id="A0AAN6M6U6"/>
<keyword evidence="3" id="KW-1185">Reference proteome</keyword>
<sequence>MQFRNLALAFAISTIGLAQDIDNDEVPPNDDNAELRCLCNGSNASTLVPLCAACISQNGDRDNGKSRRGHHDFLLLLKDDLGFLRRGHSPVFRVVPVPVPVPVGLQPSDHPGNHDSVRDAVI</sequence>
<keyword evidence="1" id="KW-0732">Signal</keyword>
<evidence type="ECO:0000313" key="3">
    <source>
        <dbReference type="Proteomes" id="UP001280581"/>
    </source>
</evidence>